<name>A0A223LI42_9CAUD</name>
<sequence>MNRNIPTTNPTSEEQPVLNQFIFPLRPLQQYLLEELPRRNINKENIGNQMVPLMGAVIQETVDDFGVRGISLDEERFTTRRLSGMYLMYDDRMDLVDECQRMLHAGVYGMSEFTYFEYPWYYRLLNLDYLLLKIDKRDLVCPPPSETLIKPTDTPSPSNIISSSGTLNLSHMLKTLD</sequence>
<reference evidence="2" key="1">
    <citation type="submission" date="2017-07" db="EMBL/GenBank/DDBJ databases">
        <authorList>
            <person name="Putnam M.J."/>
            <person name="Sharma R."/>
            <person name="Kruger J.L."/>
            <person name="Berg J.A."/>
            <person name="Payne A.M."/>
            <person name="Fajardo C.P."/>
            <person name="Breakwell D.P."/>
            <person name="Hope S."/>
            <person name="Grose J.H."/>
        </authorList>
    </citation>
    <scope>NUCLEOTIDE SEQUENCE [LARGE SCALE GENOMIC DNA]</scope>
</reference>
<evidence type="ECO:0000313" key="1">
    <source>
        <dbReference type="EMBL" id="ASU03650.1"/>
    </source>
</evidence>
<proteinExistence type="predicted"/>
<gene>
    <name evidence="1" type="ORF">RISINGSUN_20</name>
</gene>
<dbReference type="Proteomes" id="UP000225553">
    <property type="component" value="Segment"/>
</dbReference>
<dbReference type="EMBL" id="MF459646">
    <property type="protein sequence ID" value="ASU03650.1"/>
    <property type="molecule type" value="Genomic_DNA"/>
</dbReference>
<organism evidence="1 2">
    <name type="scientific">Erwinia phage vB_EamM_RisingSun</name>
    <dbReference type="NCBI Taxonomy" id="2026080"/>
    <lineage>
        <taxon>Viruses</taxon>
        <taxon>Duplodnaviria</taxon>
        <taxon>Heunggongvirae</taxon>
        <taxon>Uroviricota</taxon>
        <taxon>Caudoviricetes</taxon>
        <taxon>Chimalliviridae</taxon>
        <taxon>Risingsunvirus</taxon>
        <taxon>Risingsunvirus risingsun</taxon>
    </lineage>
</organism>
<keyword evidence="2" id="KW-1185">Reference proteome</keyword>
<accession>A0A223LI42</accession>
<protein>
    <submittedName>
        <fullName evidence="1">Uncharacterized protein</fullName>
    </submittedName>
</protein>
<evidence type="ECO:0000313" key="2">
    <source>
        <dbReference type="Proteomes" id="UP000225553"/>
    </source>
</evidence>